<organism evidence="3 4">
    <name type="scientific">Ophiocordyceps polyrhachis-furcata BCC 54312</name>
    <dbReference type="NCBI Taxonomy" id="1330021"/>
    <lineage>
        <taxon>Eukaryota</taxon>
        <taxon>Fungi</taxon>
        <taxon>Dikarya</taxon>
        <taxon>Ascomycota</taxon>
        <taxon>Pezizomycotina</taxon>
        <taxon>Sordariomycetes</taxon>
        <taxon>Hypocreomycetidae</taxon>
        <taxon>Hypocreales</taxon>
        <taxon>Ophiocordycipitaceae</taxon>
        <taxon>Ophiocordyceps</taxon>
    </lineage>
</organism>
<evidence type="ECO:0000259" key="2">
    <source>
        <dbReference type="Pfam" id="PF12697"/>
    </source>
</evidence>
<gene>
    <name evidence="3" type="ORF">L249_7843</name>
</gene>
<comment type="caution">
    <text evidence="3">The sequence shown here is derived from an EMBL/GenBank/DDBJ whole genome shotgun (WGS) entry which is preliminary data.</text>
</comment>
<sequence length="403" mass="44696">MAWKIPKLLRTAALLFLAPYAAYTVILVLLAVPVIQRNALYAHKINDLFWTDLNGPEAWGFAGTQEDMLAGPNQVTPFTIHTPDGETCYAWHITPLPLYLKNEGLLASQKPGLSQNFTSTESFRLLRDDPNARLILYFHGTAGHVAQAIRPKSYHALTDTSSYHVISIDYRGYGHSTGSPTETGLIQDATALVDWTLNVARFPPERVVLLGHSLGTAVVSGVAERFLVERGVEFAGIVLVAGFAGLESLIGVYRIAGFLPLLGPFASFPALVKRLERFVVDSWRSSDRLANIVRHTKTRLRLSLIHARNDRDIPCTEGDKLFRSSVNGTLGQSLSDMEFASWKEQRTIRKAKDGFVTTFRTVEPDIVVRQELFPYGAHDPIMSFSPVVLAIMRSFDHQGTAYA</sequence>
<dbReference type="Gene3D" id="3.40.50.1820">
    <property type="entry name" value="alpha/beta hydrolase"/>
    <property type="match status" value="1"/>
</dbReference>
<keyword evidence="1" id="KW-0472">Membrane</keyword>
<dbReference type="PANTHER" id="PTHR12277">
    <property type="entry name" value="ALPHA/BETA HYDROLASE DOMAIN-CONTAINING PROTEIN"/>
    <property type="match status" value="1"/>
</dbReference>
<dbReference type="PANTHER" id="PTHR12277:SF81">
    <property type="entry name" value="PROTEIN ABHD13"/>
    <property type="match status" value="1"/>
</dbReference>
<dbReference type="EMBL" id="LKCN02000022">
    <property type="protein sequence ID" value="RCI08045.1"/>
    <property type="molecule type" value="Genomic_DNA"/>
</dbReference>
<dbReference type="InterPro" id="IPR029058">
    <property type="entry name" value="AB_hydrolase_fold"/>
</dbReference>
<feature type="domain" description="AB hydrolase-1" evidence="2">
    <location>
        <begin position="136"/>
        <end position="285"/>
    </location>
</feature>
<proteinExistence type="predicted"/>
<accession>A0A367L0U1</accession>
<keyword evidence="1" id="KW-1133">Transmembrane helix</keyword>
<keyword evidence="4" id="KW-1185">Reference proteome</keyword>
<protein>
    <recommendedName>
        <fullName evidence="2">AB hydrolase-1 domain-containing protein</fullName>
    </recommendedName>
</protein>
<dbReference type="InterPro" id="IPR000073">
    <property type="entry name" value="AB_hydrolase_1"/>
</dbReference>
<dbReference type="Pfam" id="PF12697">
    <property type="entry name" value="Abhydrolase_6"/>
    <property type="match status" value="1"/>
</dbReference>
<dbReference type="OrthoDB" id="446723at2759"/>
<reference evidence="3 4" key="1">
    <citation type="journal article" date="2015" name="BMC Genomics">
        <title>Insights from the genome of Ophiocordyceps polyrhachis-furcata to pathogenicity and host specificity in insect fungi.</title>
        <authorList>
            <person name="Wichadakul D."/>
            <person name="Kobmoo N."/>
            <person name="Ingsriswang S."/>
            <person name="Tangphatsornruang S."/>
            <person name="Chantasingh D."/>
            <person name="Luangsa-ard J.J."/>
            <person name="Eurwilaichitr L."/>
        </authorList>
    </citation>
    <scope>NUCLEOTIDE SEQUENCE [LARGE SCALE GENOMIC DNA]</scope>
    <source>
        <strain evidence="3 4">BCC 54312</strain>
    </source>
</reference>
<dbReference type="SUPFAM" id="SSF53474">
    <property type="entry name" value="alpha/beta-Hydrolases"/>
    <property type="match status" value="1"/>
</dbReference>
<dbReference type="Proteomes" id="UP000253664">
    <property type="component" value="Unassembled WGS sequence"/>
</dbReference>
<evidence type="ECO:0000256" key="1">
    <source>
        <dbReference type="SAM" id="Phobius"/>
    </source>
</evidence>
<evidence type="ECO:0000313" key="4">
    <source>
        <dbReference type="Proteomes" id="UP000253664"/>
    </source>
</evidence>
<name>A0A367L0U1_9HYPO</name>
<feature type="transmembrane region" description="Helical" evidence="1">
    <location>
        <begin position="12"/>
        <end position="35"/>
    </location>
</feature>
<dbReference type="AlphaFoldDB" id="A0A367L0U1"/>
<dbReference type="STRING" id="1330021.A0A367L0U1"/>
<evidence type="ECO:0000313" key="3">
    <source>
        <dbReference type="EMBL" id="RCI08045.1"/>
    </source>
</evidence>
<keyword evidence="1" id="KW-0812">Transmembrane</keyword>